<gene>
    <name evidence="2" type="ORF">HFQ381_LOCUS3395</name>
    <name evidence="1" type="ORF">UJA718_LOCUS2306</name>
</gene>
<protein>
    <submittedName>
        <fullName evidence="2">Uncharacterized protein</fullName>
    </submittedName>
</protein>
<proteinExistence type="predicted"/>
<reference evidence="2" key="1">
    <citation type="submission" date="2021-02" db="EMBL/GenBank/DDBJ databases">
        <authorList>
            <person name="Nowell W R."/>
        </authorList>
    </citation>
    <scope>NUCLEOTIDE SEQUENCE</scope>
</reference>
<dbReference type="Proteomes" id="UP000663873">
    <property type="component" value="Unassembled WGS sequence"/>
</dbReference>
<name>A0A819X5L9_9BILA</name>
<sequence length="158" mass="18178">MLIVIHDLINYSVPIECFTEQQFLMSNTLSNFDLPRLYKDKSNYPDRAIPYSNPVGSYREPPNNPIISDRNPTNPHRILSKVIGFLGTGIQSEIVGVKDLRKFRSRHGQAAFWNPSICQSVDLCPIQDFVKKIHEFDKMLSNIKYAVQQMYSVIDSQN</sequence>
<evidence type="ECO:0000313" key="4">
    <source>
        <dbReference type="Proteomes" id="UP000663873"/>
    </source>
</evidence>
<dbReference type="Proteomes" id="UP000663851">
    <property type="component" value="Unassembled WGS sequence"/>
</dbReference>
<accession>A0A819X5L9</accession>
<keyword evidence="4" id="KW-1185">Reference proteome</keyword>
<dbReference type="AlphaFoldDB" id="A0A819X5L9"/>
<comment type="caution">
    <text evidence="2">The sequence shown here is derived from an EMBL/GenBank/DDBJ whole genome shotgun (WGS) entry which is preliminary data.</text>
</comment>
<organism evidence="2 3">
    <name type="scientific">Rotaria socialis</name>
    <dbReference type="NCBI Taxonomy" id="392032"/>
    <lineage>
        <taxon>Eukaryota</taxon>
        <taxon>Metazoa</taxon>
        <taxon>Spiralia</taxon>
        <taxon>Gnathifera</taxon>
        <taxon>Rotifera</taxon>
        <taxon>Eurotatoria</taxon>
        <taxon>Bdelloidea</taxon>
        <taxon>Philodinida</taxon>
        <taxon>Philodinidae</taxon>
        <taxon>Rotaria</taxon>
    </lineage>
</organism>
<dbReference type="EMBL" id="CAJOBO010000123">
    <property type="protein sequence ID" value="CAF4135593.1"/>
    <property type="molecule type" value="Genomic_DNA"/>
</dbReference>
<evidence type="ECO:0000313" key="1">
    <source>
        <dbReference type="EMBL" id="CAF4132034.1"/>
    </source>
</evidence>
<evidence type="ECO:0000313" key="2">
    <source>
        <dbReference type="EMBL" id="CAF4135593.1"/>
    </source>
</evidence>
<evidence type="ECO:0000313" key="3">
    <source>
        <dbReference type="Proteomes" id="UP000663851"/>
    </source>
</evidence>
<dbReference type="EMBL" id="CAJOBP010000154">
    <property type="protein sequence ID" value="CAF4132034.1"/>
    <property type="molecule type" value="Genomic_DNA"/>
</dbReference>